<evidence type="ECO:0000313" key="1">
    <source>
        <dbReference type="EMBL" id="KXA96715.1"/>
    </source>
</evidence>
<accession>A0A133UR68</accession>
<organism evidence="1 2">
    <name type="scientific">candidate division MSBL1 archaeon SCGC-AAA259I14</name>
    <dbReference type="NCBI Taxonomy" id="1698268"/>
    <lineage>
        <taxon>Archaea</taxon>
        <taxon>Methanobacteriati</taxon>
        <taxon>Methanobacteriota</taxon>
        <taxon>candidate division MSBL1</taxon>
    </lineage>
</organism>
<keyword evidence="2" id="KW-1185">Reference proteome</keyword>
<reference evidence="1 2" key="1">
    <citation type="journal article" date="2016" name="Sci. Rep.">
        <title>Metabolic traits of an uncultured archaeal lineage -MSBL1- from brine pools of the Red Sea.</title>
        <authorList>
            <person name="Mwirichia R."/>
            <person name="Alam I."/>
            <person name="Rashid M."/>
            <person name="Vinu M."/>
            <person name="Ba-Alawi W."/>
            <person name="Anthony Kamau A."/>
            <person name="Kamanda Ngugi D."/>
            <person name="Goker M."/>
            <person name="Klenk H.P."/>
            <person name="Bajic V."/>
            <person name="Stingl U."/>
        </authorList>
    </citation>
    <scope>NUCLEOTIDE SEQUENCE [LARGE SCALE GENOMIC DNA]</scope>
    <source>
        <strain evidence="1">SCGC-AAA259I14</strain>
    </source>
</reference>
<protein>
    <submittedName>
        <fullName evidence="1">Uncharacterized protein</fullName>
    </submittedName>
</protein>
<name>A0A133UR68_9EURY</name>
<dbReference type="Proteomes" id="UP000070414">
    <property type="component" value="Unassembled WGS sequence"/>
</dbReference>
<gene>
    <name evidence="1" type="ORF">AKJ38_02750</name>
</gene>
<evidence type="ECO:0000313" key="2">
    <source>
        <dbReference type="Proteomes" id="UP000070414"/>
    </source>
</evidence>
<dbReference type="AlphaFoldDB" id="A0A133UR68"/>
<sequence length="209" mass="24400">MCFSFSLPSLLEEILEVVGVDTSVRESELARVYSFDLQFEGSRRTQFYRELFGYRSKTTRTDGEGREKVYENFYPGILTSLPHLRLGKSVIVVPKTARGEVDNFFEDSRWKPMELYSFDGILPPDDRMEAMENALSRIMIGEDRTLESEIESLISLESQGSLDPEDKHRVRRVLERVEKLMEHDWTDGSEFSERLRERLDPLRDSTDRS</sequence>
<proteinExistence type="predicted"/>
<comment type="caution">
    <text evidence="1">The sequence shown here is derived from an EMBL/GenBank/DDBJ whole genome shotgun (WGS) entry which is preliminary data.</text>
</comment>
<dbReference type="EMBL" id="LHXS01000047">
    <property type="protein sequence ID" value="KXA96715.1"/>
    <property type="molecule type" value="Genomic_DNA"/>
</dbReference>